<keyword evidence="8" id="KW-0233">DNA recombination</keyword>
<dbReference type="Gene3D" id="3.60.15.10">
    <property type="entry name" value="Ribonuclease Z/Hydroxyacylglutathione hydrolase-like"/>
    <property type="match status" value="1"/>
</dbReference>
<comment type="subcellular location">
    <subcellularLocation>
        <location evidence="1">Nucleus</location>
    </subcellularLocation>
</comment>
<evidence type="ECO:0000256" key="6">
    <source>
        <dbReference type="ARBA" id="ARBA00022801"/>
    </source>
</evidence>
<evidence type="ECO:0000256" key="11">
    <source>
        <dbReference type="ARBA" id="ARBA00039759"/>
    </source>
</evidence>
<dbReference type="GO" id="GO:0006310">
    <property type="term" value="P:DNA recombination"/>
    <property type="evidence" value="ECO:0007669"/>
    <property type="project" value="UniProtKB-KW"/>
</dbReference>
<dbReference type="GO" id="GO:0036297">
    <property type="term" value="P:interstrand cross-link repair"/>
    <property type="evidence" value="ECO:0007669"/>
    <property type="project" value="TreeGrafter"/>
</dbReference>
<evidence type="ECO:0000256" key="9">
    <source>
        <dbReference type="ARBA" id="ARBA00023204"/>
    </source>
</evidence>
<accession>A0A146KR99</accession>
<dbReference type="InterPro" id="IPR011084">
    <property type="entry name" value="DRMBL"/>
</dbReference>
<evidence type="ECO:0000256" key="2">
    <source>
        <dbReference type="ARBA" id="ARBA00010304"/>
    </source>
</evidence>
<evidence type="ECO:0000256" key="8">
    <source>
        <dbReference type="ARBA" id="ARBA00023172"/>
    </source>
</evidence>
<evidence type="ECO:0000256" key="3">
    <source>
        <dbReference type="ARBA" id="ARBA00022722"/>
    </source>
</evidence>
<evidence type="ECO:0000259" key="13">
    <source>
        <dbReference type="Pfam" id="PF07522"/>
    </source>
</evidence>
<dbReference type="GO" id="GO:0004519">
    <property type="term" value="F:endonuclease activity"/>
    <property type="evidence" value="ECO:0007669"/>
    <property type="project" value="UniProtKB-KW"/>
</dbReference>
<keyword evidence="5" id="KW-0227">DNA damage</keyword>
<keyword evidence="6" id="KW-0378">Hydrolase</keyword>
<dbReference type="PANTHER" id="PTHR23240">
    <property type="entry name" value="DNA CROSS-LINK REPAIR PROTEIN PSO2/SNM1-RELATED"/>
    <property type="match status" value="1"/>
</dbReference>
<keyword evidence="10" id="KW-0539">Nucleus</keyword>
<dbReference type="Gene3D" id="3.40.50.12650">
    <property type="match status" value="1"/>
</dbReference>
<dbReference type="AlphaFoldDB" id="A0A146KR99"/>
<evidence type="ECO:0000256" key="10">
    <source>
        <dbReference type="ARBA" id="ARBA00023242"/>
    </source>
</evidence>
<dbReference type="GO" id="GO:0000723">
    <property type="term" value="P:telomere maintenance"/>
    <property type="evidence" value="ECO:0007669"/>
    <property type="project" value="TreeGrafter"/>
</dbReference>
<gene>
    <name evidence="14" type="primary">DCLRE1C_8</name>
    <name evidence="14" type="ORF">g.57434</name>
</gene>
<dbReference type="SUPFAM" id="SSF56281">
    <property type="entry name" value="Metallo-hydrolase/oxidoreductase"/>
    <property type="match status" value="1"/>
</dbReference>
<comment type="similarity">
    <text evidence="2">Belongs to the DNA repair metallo-beta-lactamase (DRMBL) family.</text>
</comment>
<keyword evidence="9" id="KW-0234">DNA repair</keyword>
<reference evidence="14" key="1">
    <citation type="journal article" date="2016" name="Gigascience">
        <title>De novo construction of an expanded transcriptome assembly for the western tarnished plant bug, Lygus hesperus.</title>
        <authorList>
            <person name="Tassone E.E."/>
            <person name="Geib S.M."/>
            <person name="Hall B."/>
            <person name="Fabrick J.A."/>
            <person name="Brent C.S."/>
            <person name="Hull J.J."/>
        </authorList>
    </citation>
    <scope>NUCLEOTIDE SEQUENCE</scope>
</reference>
<evidence type="ECO:0000256" key="7">
    <source>
        <dbReference type="ARBA" id="ARBA00022839"/>
    </source>
</evidence>
<evidence type="ECO:0000256" key="1">
    <source>
        <dbReference type="ARBA" id="ARBA00004123"/>
    </source>
</evidence>
<sequence length="362" mass="41197">MSTFQGLLNESVFKGCAIDYFQGDVLKSCKVFFLSHFHTDHMKGIYDAAFNQMFIKDSSLLLYCSKISRKLLLKNRLMEIPAVQIVAMDKDPIDVCPNDCSIRVTPLRAGHCPGSMMLLFESCGVTALYTGDFRITKKDLSRCKPLHNEEDGKVIQINSLYLDTTFAHCEYVHFPTREQSRDNIIRLIKGRHESIKYVSLDMPAKTGIEYLMVELYQEFQTPIHVSDALCQEILSCIDQLIHVTTSELKKSFIHFCHPNYKGLGCSPCPNKEPNLRDDVLTIKPSAQFFHRSALKVGEVLQESDKYFRVAYSSHASLSELVEFIAYLKPHNIYPSVISGDQTAEEVMQEISMYAICEMGLQI</sequence>
<dbReference type="Pfam" id="PF07522">
    <property type="entry name" value="DRMBL"/>
    <property type="match status" value="1"/>
</dbReference>
<dbReference type="GO" id="GO:0035312">
    <property type="term" value="F:5'-3' DNA exonuclease activity"/>
    <property type="evidence" value="ECO:0007669"/>
    <property type="project" value="TreeGrafter"/>
</dbReference>
<organism evidence="14">
    <name type="scientific">Lygus hesperus</name>
    <name type="common">Western plant bug</name>
    <dbReference type="NCBI Taxonomy" id="30085"/>
    <lineage>
        <taxon>Eukaryota</taxon>
        <taxon>Metazoa</taxon>
        <taxon>Ecdysozoa</taxon>
        <taxon>Arthropoda</taxon>
        <taxon>Hexapoda</taxon>
        <taxon>Insecta</taxon>
        <taxon>Pterygota</taxon>
        <taxon>Neoptera</taxon>
        <taxon>Paraneoptera</taxon>
        <taxon>Hemiptera</taxon>
        <taxon>Heteroptera</taxon>
        <taxon>Panheteroptera</taxon>
        <taxon>Cimicomorpha</taxon>
        <taxon>Miridae</taxon>
        <taxon>Mirini</taxon>
        <taxon>Lygus</taxon>
    </lineage>
</organism>
<feature type="domain" description="DNA repair metallo-beta-lactamase" evidence="13">
    <location>
        <begin position="267"/>
        <end position="338"/>
    </location>
</feature>
<dbReference type="GO" id="GO:0003684">
    <property type="term" value="F:damaged DNA binding"/>
    <property type="evidence" value="ECO:0007669"/>
    <property type="project" value="TreeGrafter"/>
</dbReference>
<keyword evidence="4" id="KW-0255">Endonuclease</keyword>
<dbReference type="EMBL" id="GDHC01020867">
    <property type="protein sequence ID" value="JAP97761.1"/>
    <property type="molecule type" value="Transcribed_RNA"/>
</dbReference>
<dbReference type="PANTHER" id="PTHR23240:SF8">
    <property type="entry name" value="PROTEIN ARTEMIS"/>
    <property type="match status" value="1"/>
</dbReference>
<keyword evidence="3" id="KW-0540">Nuclease</keyword>
<evidence type="ECO:0000256" key="5">
    <source>
        <dbReference type="ARBA" id="ARBA00022763"/>
    </source>
</evidence>
<dbReference type="InterPro" id="IPR036866">
    <property type="entry name" value="RibonucZ/Hydroxyglut_hydro"/>
</dbReference>
<name>A0A146KR99_LYGHE</name>
<proteinExistence type="inferred from homology"/>
<keyword evidence="7" id="KW-0269">Exonuclease</keyword>
<protein>
    <recommendedName>
        <fullName evidence="11">Protein artemis</fullName>
    </recommendedName>
    <alternativeName>
        <fullName evidence="12">DNA cross-link repair 1C protein</fullName>
    </alternativeName>
</protein>
<evidence type="ECO:0000256" key="4">
    <source>
        <dbReference type="ARBA" id="ARBA00022759"/>
    </source>
</evidence>
<dbReference type="GO" id="GO:0005634">
    <property type="term" value="C:nucleus"/>
    <property type="evidence" value="ECO:0007669"/>
    <property type="project" value="UniProtKB-SubCell"/>
</dbReference>
<evidence type="ECO:0000313" key="14">
    <source>
        <dbReference type="EMBL" id="JAP97761.1"/>
    </source>
</evidence>
<dbReference type="GO" id="GO:0006303">
    <property type="term" value="P:double-strand break repair via nonhomologous end joining"/>
    <property type="evidence" value="ECO:0007669"/>
    <property type="project" value="TreeGrafter"/>
</dbReference>
<evidence type="ECO:0000256" key="12">
    <source>
        <dbReference type="ARBA" id="ARBA00042677"/>
    </source>
</evidence>